<comment type="caution">
    <text evidence="1">The sequence shown here is derived from an EMBL/GenBank/DDBJ whole genome shotgun (WGS) entry which is preliminary data.</text>
</comment>
<evidence type="ECO:0000313" key="1">
    <source>
        <dbReference type="EMBL" id="MDP0589651.1"/>
    </source>
</evidence>
<gene>
    <name evidence="1" type="ORF">QS748_10860</name>
</gene>
<proteinExistence type="predicted"/>
<dbReference type="Proteomes" id="UP001178148">
    <property type="component" value="Unassembled WGS sequence"/>
</dbReference>
<dbReference type="AlphaFoldDB" id="A0AA90SN67"/>
<sequence length="84" mass="9606">MNKDQMLAFAKEAAKSMKTEKDLSDFSRMLKKSPLRQLLALSWTTIMGMIEISRRLDQIAVTVTPQKHFIPTTGLSILKPRFPQ</sequence>
<accession>A0AA90SN67</accession>
<name>A0AA90SN67_9GAMM</name>
<organism evidence="1 2">
    <name type="scientific">Candidatus Endonucleibacter bathymodioli</name>
    <dbReference type="NCBI Taxonomy" id="539814"/>
    <lineage>
        <taxon>Bacteria</taxon>
        <taxon>Pseudomonadati</taxon>
        <taxon>Pseudomonadota</taxon>
        <taxon>Gammaproteobacteria</taxon>
        <taxon>Oceanospirillales</taxon>
        <taxon>Endozoicomonadaceae</taxon>
        <taxon>Candidatus Endonucleibacter</taxon>
    </lineage>
</organism>
<evidence type="ECO:0000313" key="2">
    <source>
        <dbReference type="Proteomes" id="UP001178148"/>
    </source>
</evidence>
<protein>
    <submittedName>
        <fullName evidence="1">Uncharacterized protein</fullName>
    </submittedName>
</protein>
<keyword evidence="2" id="KW-1185">Reference proteome</keyword>
<dbReference type="EMBL" id="JASXSV010000018">
    <property type="protein sequence ID" value="MDP0589651.1"/>
    <property type="molecule type" value="Genomic_DNA"/>
</dbReference>
<reference evidence="1 2" key="1">
    <citation type="journal article" date="2023" name="bioRxiv">
        <title>An intranuclear bacterial parasite of deep-sea mussels expresses apoptosis inhibitors acquired from its host.</title>
        <authorList>
            <person name="Gonzalez Porras M.A."/>
            <person name="Assie A."/>
            <person name="Tietjen M."/>
            <person name="Violette M."/>
            <person name="Kleiner M."/>
            <person name="Gruber-Vodicka H."/>
            <person name="Dubilier N."/>
            <person name="Leisch N."/>
        </authorList>
    </citation>
    <scope>NUCLEOTIDE SEQUENCE [LARGE SCALE GENOMIC DNA]</scope>
    <source>
        <strain evidence="1">IAP13</strain>
    </source>
</reference>